<feature type="coiled-coil region" evidence="1">
    <location>
        <begin position="189"/>
        <end position="220"/>
    </location>
</feature>
<evidence type="ECO:0000313" key="5">
    <source>
        <dbReference type="EMBL" id="CAE8632794.1"/>
    </source>
</evidence>
<dbReference type="GO" id="GO:0005737">
    <property type="term" value="C:cytoplasm"/>
    <property type="evidence" value="ECO:0007669"/>
    <property type="project" value="TreeGrafter"/>
</dbReference>
<evidence type="ECO:0000313" key="7">
    <source>
        <dbReference type="Proteomes" id="UP000654075"/>
    </source>
</evidence>
<keyword evidence="3" id="KW-1133">Transmembrane helix</keyword>
<dbReference type="InterPro" id="IPR018253">
    <property type="entry name" value="DnaJ_domain_CS"/>
</dbReference>
<evidence type="ECO:0000256" key="1">
    <source>
        <dbReference type="SAM" id="Coils"/>
    </source>
</evidence>
<reference evidence="5" key="1">
    <citation type="submission" date="2021-02" db="EMBL/GenBank/DDBJ databases">
        <authorList>
            <person name="Dougan E. K."/>
            <person name="Rhodes N."/>
            <person name="Thang M."/>
            <person name="Chan C."/>
        </authorList>
    </citation>
    <scope>NUCLEOTIDE SEQUENCE</scope>
</reference>
<dbReference type="GO" id="GO:0005634">
    <property type="term" value="C:nucleus"/>
    <property type="evidence" value="ECO:0007669"/>
    <property type="project" value="TreeGrafter"/>
</dbReference>
<dbReference type="GO" id="GO:0044183">
    <property type="term" value="F:protein folding chaperone"/>
    <property type="evidence" value="ECO:0007669"/>
    <property type="project" value="TreeGrafter"/>
</dbReference>
<keyword evidence="3" id="KW-0472">Membrane</keyword>
<evidence type="ECO:0000256" key="3">
    <source>
        <dbReference type="SAM" id="Phobius"/>
    </source>
</evidence>
<dbReference type="InterPro" id="IPR036869">
    <property type="entry name" value="J_dom_sf"/>
</dbReference>
<evidence type="ECO:0000256" key="2">
    <source>
        <dbReference type="SAM" id="MobiDB-lite"/>
    </source>
</evidence>
<feature type="domain" description="J" evidence="4">
    <location>
        <begin position="73"/>
        <end position="139"/>
    </location>
</feature>
<dbReference type="EMBL" id="CAJNNV010030524">
    <property type="protein sequence ID" value="CAE8632794.1"/>
    <property type="molecule type" value="Genomic_DNA"/>
</dbReference>
<dbReference type="SMART" id="SM00271">
    <property type="entry name" value="DnaJ"/>
    <property type="match status" value="1"/>
</dbReference>
<dbReference type="PROSITE" id="PS50076">
    <property type="entry name" value="DNAJ_2"/>
    <property type="match status" value="1"/>
</dbReference>
<name>A0A813H4U1_POLGL</name>
<sequence length="338" mass="38044">MKMVGAVRALRLQRSPAVLATWSRGLSGIRPFGHCWGPGSRTQSPFGDSALRGPAGVWVRSLASSAGRRESEDPFEVLGVARSASPEEVKAAYRRLALKWHPDRNPDNAKEAESKFKNVSTAYSILSDPAQRDQYLRFGSTEGGGFARPGAWPPQGRGQGQGQDARMSQDEAQEIFKQMFGNKPLHDIIREVEEALRVQKSQLLAEEEALRRQGEALELEAARLAQLASQETNQRRRDQLMSEAQRKAGEARRSADLLQLARLRRNEQQIQATFAMHNLRRLDPVLQAENQLRRGVAWVAAITSYFLLGFSFFGSVFVMFTTSLFMRFVFTLLRQIRR</sequence>
<keyword evidence="7" id="KW-1185">Reference proteome</keyword>
<dbReference type="PROSITE" id="PS00636">
    <property type="entry name" value="DNAJ_1"/>
    <property type="match status" value="1"/>
</dbReference>
<feature type="compositionally biased region" description="Low complexity" evidence="2">
    <location>
        <begin position="148"/>
        <end position="166"/>
    </location>
</feature>
<keyword evidence="3" id="KW-0812">Transmembrane</keyword>
<dbReference type="SUPFAM" id="SSF46565">
    <property type="entry name" value="Chaperone J-domain"/>
    <property type="match status" value="1"/>
</dbReference>
<dbReference type="GO" id="GO:0051082">
    <property type="term" value="F:unfolded protein binding"/>
    <property type="evidence" value="ECO:0007669"/>
    <property type="project" value="TreeGrafter"/>
</dbReference>
<comment type="caution">
    <text evidence="5">The sequence shown here is derived from an EMBL/GenBank/DDBJ whole genome shotgun (WGS) entry which is preliminary data.</text>
</comment>
<dbReference type="GO" id="GO:0051087">
    <property type="term" value="F:protein-folding chaperone binding"/>
    <property type="evidence" value="ECO:0007669"/>
    <property type="project" value="TreeGrafter"/>
</dbReference>
<evidence type="ECO:0000259" key="4">
    <source>
        <dbReference type="PROSITE" id="PS50076"/>
    </source>
</evidence>
<dbReference type="Proteomes" id="UP000654075">
    <property type="component" value="Unassembled WGS sequence"/>
</dbReference>
<dbReference type="EMBL" id="CAJNNW010036630">
    <property type="protein sequence ID" value="CAE8736177.1"/>
    <property type="molecule type" value="Genomic_DNA"/>
</dbReference>
<gene>
    <name evidence="5" type="ORF">PGLA1383_LOCUS48724</name>
    <name evidence="6" type="ORF">PGLA2088_LOCUS48202</name>
</gene>
<organism evidence="5 7">
    <name type="scientific">Polarella glacialis</name>
    <name type="common">Dinoflagellate</name>
    <dbReference type="NCBI Taxonomy" id="89957"/>
    <lineage>
        <taxon>Eukaryota</taxon>
        <taxon>Sar</taxon>
        <taxon>Alveolata</taxon>
        <taxon>Dinophyceae</taxon>
        <taxon>Suessiales</taxon>
        <taxon>Suessiaceae</taxon>
        <taxon>Polarella</taxon>
    </lineage>
</organism>
<dbReference type="InterPro" id="IPR001623">
    <property type="entry name" value="DnaJ_domain"/>
</dbReference>
<dbReference type="PRINTS" id="PR00625">
    <property type="entry name" value="JDOMAIN"/>
</dbReference>
<feature type="region of interest" description="Disordered" evidence="2">
    <location>
        <begin position="142"/>
        <end position="169"/>
    </location>
</feature>
<keyword evidence="1" id="KW-0175">Coiled coil</keyword>
<dbReference type="Pfam" id="PF00226">
    <property type="entry name" value="DnaJ"/>
    <property type="match status" value="1"/>
</dbReference>
<dbReference type="PANTHER" id="PTHR43948:SF14">
    <property type="entry name" value="PROTEIN DNAJ, PUTATIVE-RELATED"/>
    <property type="match status" value="1"/>
</dbReference>
<feature type="transmembrane region" description="Helical" evidence="3">
    <location>
        <begin position="297"/>
        <end position="330"/>
    </location>
</feature>
<dbReference type="Gene3D" id="1.10.287.110">
    <property type="entry name" value="DnaJ domain"/>
    <property type="match status" value="1"/>
</dbReference>
<dbReference type="OrthoDB" id="110024at2759"/>
<dbReference type="Proteomes" id="UP000626109">
    <property type="component" value="Unassembled WGS sequence"/>
</dbReference>
<dbReference type="CDD" id="cd06257">
    <property type="entry name" value="DnaJ"/>
    <property type="match status" value="1"/>
</dbReference>
<protein>
    <recommendedName>
        <fullName evidence="4">J domain-containing protein</fullName>
    </recommendedName>
</protein>
<accession>A0A813H4U1</accession>
<dbReference type="PANTHER" id="PTHR43948">
    <property type="entry name" value="DNAJ HOMOLOG SUBFAMILY B"/>
    <property type="match status" value="1"/>
</dbReference>
<evidence type="ECO:0000313" key="6">
    <source>
        <dbReference type="EMBL" id="CAE8736177.1"/>
    </source>
</evidence>
<proteinExistence type="predicted"/>
<dbReference type="AlphaFoldDB" id="A0A813H4U1"/>